<reference evidence="2 3" key="1">
    <citation type="journal article" date="2016" name="Genome Biol. Evol.">
        <title>Comparative Genomic Analyses of the Moraxella catarrhalis Serosensitive and Seroresistant Lineages Demonstrate Their Independent Evolution.</title>
        <authorList>
            <person name="Earl J.P."/>
            <person name="de Vries S.P."/>
            <person name="Ahmed A."/>
            <person name="Powell E."/>
            <person name="Schultz M.P."/>
            <person name="Hermans P.W."/>
            <person name="Hill D.J."/>
            <person name="Zhou Z."/>
            <person name="Constantinidou C.I."/>
            <person name="Hu F.Z."/>
            <person name="Bootsma H.J."/>
            <person name="Ehrlich G.D."/>
        </authorList>
    </citation>
    <scope>NUCLEOTIDE SEQUENCE [LARGE SCALE GENOMIC DNA]</scope>
    <source>
        <strain evidence="2 3">Z7574</strain>
    </source>
</reference>
<evidence type="ECO:0000256" key="1">
    <source>
        <dbReference type="ARBA" id="ARBA00023172"/>
    </source>
</evidence>
<dbReference type="GO" id="GO:0015074">
    <property type="term" value="P:DNA integration"/>
    <property type="evidence" value="ECO:0007669"/>
    <property type="project" value="InterPro"/>
</dbReference>
<dbReference type="GO" id="GO:0003677">
    <property type="term" value="F:DNA binding"/>
    <property type="evidence" value="ECO:0007669"/>
    <property type="project" value="InterPro"/>
</dbReference>
<dbReference type="AlphaFoldDB" id="A0A7Z1A4V8"/>
<name>A0A7Z1A4V8_MORCA</name>
<dbReference type="EMBL" id="LXHE01000002">
    <property type="protein sequence ID" value="OAV02207.1"/>
    <property type="molecule type" value="Genomic_DNA"/>
</dbReference>
<evidence type="ECO:0000313" key="3">
    <source>
        <dbReference type="Proteomes" id="UP000078446"/>
    </source>
</evidence>
<dbReference type="SUPFAM" id="SSF56349">
    <property type="entry name" value="DNA breaking-rejoining enzymes"/>
    <property type="match status" value="1"/>
</dbReference>
<comment type="caution">
    <text evidence="2">The sequence shown here is derived from an EMBL/GenBank/DDBJ whole genome shotgun (WGS) entry which is preliminary data.</text>
</comment>
<dbReference type="Gene3D" id="1.10.443.10">
    <property type="entry name" value="Intergrase catalytic core"/>
    <property type="match status" value="1"/>
</dbReference>
<dbReference type="InterPro" id="IPR013762">
    <property type="entry name" value="Integrase-like_cat_sf"/>
</dbReference>
<dbReference type="InterPro" id="IPR011010">
    <property type="entry name" value="DNA_brk_join_enz"/>
</dbReference>
<protein>
    <submittedName>
        <fullName evidence="2">Putative site specific recombinase</fullName>
    </submittedName>
</protein>
<dbReference type="RefSeq" id="WP_064617850.1">
    <property type="nucleotide sequence ID" value="NZ_LXHE01000002.1"/>
</dbReference>
<sequence length="297" mass="34777">MFVIQKIEILNKRAFVLIDCETTLPLLYPMLYCVNKLVARAPTTQQNVLLHIRRFYEYWYNKIGYTFCYSISKADKDFSFLPYELEIFHMYLVDQYIDNAPLSKTSAASLAQQVLDVCCFFEFIVNLLKGGKSSFHELSHLHELKRHFGALVRKRPRNFMFGSLDNFAEAIVRQIIRPSTTKNPNALNPFKTQALQVRNYLIIDLMFKYGLRIGELLSLELGSIEKATTSPMLKINCGRAHDTRKQRPSVKNIHSIRVLNLTDEDYRNLQLYILRFRDKDSGSNFLFYLMPKNEIHH</sequence>
<dbReference type="Proteomes" id="UP000078446">
    <property type="component" value="Unassembled WGS sequence"/>
</dbReference>
<keyword evidence="1" id="KW-0233">DNA recombination</keyword>
<dbReference type="GO" id="GO:0006310">
    <property type="term" value="P:DNA recombination"/>
    <property type="evidence" value="ECO:0007669"/>
    <property type="project" value="UniProtKB-KW"/>
</dbReference>
<organism evidence="2 3">
    <name type="scientific">Moraxella catarrhalis</name>
    <name type="common">Branhamella catarrhalis</name>
    <dbReference type="NCBI Taxonomy" id="480"/>
    <lineage>
        <taxon>Bacteria</taxon>
        <taxon>Pseudomonadati</taxon>
        <taxon>Pseudomonadota</taxon>
        <taxon>Gammaproteobacteria</taxon>
        <taxon>Moraxellales</taxon>
        <taxon>Moraxellaceae</taxon>
        <taxon>Moraxella</taxon>
    </lineage>
</organism>
<proteinExistence type="predicted"/>
<accession>A0A7Z1A4V8</accession>
<gene>
    <name evidence="2" type="ORF">AO382_0573</name>
</gene>
<evidence type="ECO:0000313" key="2">
    <source>
        <dbReference type="EMBL" id="OAV02207.1"/>
    </source>
</evidence>